<accession>A0A1M3KY47</accession>
<comment type="caution">
    <text evidence="6">The sequence shown here is derived from an EMBL/GenBank/DDBJ whole genome shotgun (WGS) entry which is preliminary data.</text>
</comment>
<keyword evidence="4" id="KW-0143">Chaperone</keyword>
<dbReference type="GO" id="GO:0051082">
    <property type="term" value="F:unfolded protein binding"/>
    <property type="evidence" value="ECO:0007669"/>
    <property type="project" value="InterPro"/>
</dbReference>
<dbReference type="PANTHER" id="PTHR30111">
    <property type="entry name" value="33 KDA CHAPERONIN"/>
    <property type="match status" value="1"/>
</dbReference>
<dbReference type="PANTHER" id="PTHR30111:SF1">
    <property type="entry name" value="33 KDA CHAPERONIN"/>
    <property type="match status" value="1"/>
</dbReference>
<evidence type="ECO:0000256" key="4">
    <source>
        <dbReference type="ARBA" id="ARBA00023186"/>
    </source>
</evidence>
<keyword evidence="1" id="KW-0963">Cytoplasm</keyword>
<evidence type="ECO:0000256" key="3">
    <source>
        <dbReference type="ARBA" id="ARBA00023157"/>
    </source>
</evidence>
<evidence type="ECO:0000313" key="6">
    <source>
        <dbReference type="EMBL" id="OJX57317.1"/>
    </source>
</evidence>
<dbReference type="Proteomes" id="UP000184233">
    <property type="component" value="Unassembled WGS sequence"/>
</dbReference>
<evidence type="ECO:0000256" key="1">
    <source>
        <dbReference type="ARBA" id="ARBA00022490"/>
    </source>
</evidence>
<evidence type="ECO:0008006" key="8">
    <source>
        <dbReference type="Google" id="ProtNLM"/>
    </source>
</evidence>
<dbReference type="EMBL" id="MKVH01000024">
    <property type="protein sequence ID" value="OJX57317.1"/>
    <property type="molecule type" value="Genomic_DNA"/>
</dbReference>
<dbReference type="InterPro" id="IPR016153">
    <property type="entry name" value="Heat_shock_Hsp33_N"/>
</dbReference>
<gene>
    <name evidence="6" type="ORF">BGO89_12615</name>
</gene>
<name>A0A1M3KY47_9BACT</name>
<sequence length="296" mass="33237">MDEIKRKWTERDRVVRAITKDGMFRAACIRSTELSRAAQDRHHYEPLRALMLARAATGAGLMASFLNGEERVVIQLEGDGPVASIYAEALQVGEVRGYATLNSKPAEQSTSALGNGIMKVSRILYGKYEPVTGIVELRRGDVTSDLGYYLTQSEQIPSAFVLDVSFDEEDHIKQAAGLLIQAMPGARPEDIFRAYDTIDYLGRLTQFLDDGYTPEDILRQVMPTDIDILASTPVDFFCRCSIDRFKGMLLTLGYDEVAGMEADGQNELVCQYCNAHYYLSEQDFKDMKEELVVRRN</sequence>
<keyword evidence="2" id="KW-0862">Zinc</keyword>
<dbReference type="Gene3D" id="3.55.30.10">
    <property type="entry name" value="Hsp33 domain"/>
    <property type="match status" value="1"/>
</dbReference>
<proteinExistence type="predicted"/>
<dbReference type="InterPro" id="IPR016154">
    <property type="entry name" value="Heat_shock_Hsp33_C"/>
</dbReference>
<reference evidence="6 7" key="1">
    <citation type="submission" date="2016-09" db="EMBL/GenBank/DDBJ databases">
        <title>Genome-resolved meta-omics ties microbial dynamics to process performance in biotechnology for thiocyanate degradation.</title>
        <authorList>
            <person name="Kantor R.S."/>
            <person name="Huddy R.J."/>
            <person name="Iyer R."/>
            <person name="Thomas B.C."/>
            <person name="Brown C.T."/>
            <person name="Anantharaman K."/>
            <person name="Tringe S."/>
            <person name="Hettich R.L."/>
            <person name="Harrison S.T."/>
            <person name="Banfield J.F."/>
        </authorList>
    </citation>
    <scope>NUCLEOTIDE SEQUENCE [LARGE SCALE GENOMIC DNA]</scope>
    <source>
        <strain evidence="6">59-99</strain>
    </source>
</reference>
<dbReference type="AlphaFoldDB" id="A0A1M3KY47"/>
<dbReference type="GO" id="GO:0005737">
    <property type="term" value="C:cytoplasm"/>
    <property type="evidence" value="ECO:0007669"/>
    <property type="project" value="InterPro"/>
</dbReference>
<organism evidence="6 7">
    <name type="scientific">Candidatus Kapaibacterium thiocyanatum</name>
    <dbReference type="NCBI Taxonomy" id="1895771"/>
    <lineage>
        <taxon>Bacteria</taxon>
        <taxon>Pseudomonadati</taxon>
        <taxon>Candidatus Kapaibacteriota</taxon>
        <taxon>Candidatus Kapaibacteriia</taxon>
        <taxon>Candidatus Kapaibacteriales</taxon>
        <taxon>Candidatus Kapaibacteriaceae</taxon>
        <taxon>Candidatus Kapaibacterium</taxon>
    </lineage>
</organism>
<dbReference type="Pfam" id="PF01430">
    <property type="entry name" value="HSP33"/>
    <property type="match status" value="1"/>
</dbReference>
<dbReference type="Gene3D" id="3.90.1280.10">
    <property type="entry name" value="HSP33 redox switch-like"/>
    <property type="match status" value="1"/>
</dbReference>
<dbReference type="STRING" id="1895771.BGO89_12615"/>
<evidence type="ECO:0000256" key="5">
    <source>
        <dbReference type="ARBA" id="ARBA00023284"/>
    </source>
</evidence>
<dbReference type="SUPFAM" id="SSF118352">
    <property type="entry name" value="HSP33 redox switch-like"/>
    <property type="match status" value="1"/>
</dbReference>
<dbReference type="PIRSF" id="PIRSF005261">
    <property type="entry name" value="Heat_shock_Hsp33"/>
    <property type="match status" value="1"/>
</dbReference>
<keyword evidence="5" id="KW-0676">Redox-active center</keyword>
<dbReference type="GO" id="GO:0044183">
    <property type="term" value="F:protein folding chaperone"/>
    <property type="evidence" value="ECO:0007669"/>
    <property type="project" value="TreeGrafter"/>
</dbReference>
<evidence type="ECO:0000313" key="7">
    <source>
        <dbReference type="Proteomes" id="UP000184233"/>
    </source>
</evidence>
<dbReference type="InterPro" id="IPR000397">
    <property type="entry name" value="Heat_shock_Hsp33"/>
</dbReference>
<dbReference type="GO" id="GO:0042026">
    <property type="term" value="P:protein refolding"/>
    <property type="evidence" value="ECO:0007669"/>
    <property type="project" value="TreeGrafter"/>
</dbReference>
<dbReference type="CDD" id="cd00498">
    <property type="entry name" value="Hsp33"/>
    <property type="match status" value="1"/>
</dbReference>
<evidence type="ECO:0000256" key="2">
    <source>
        <dbReference type="ARBA" id="ARBA00022833"/>
    </source>
</evidence>
<keyword evidence="3" id="KW-1015">Disulfide bond</keyword>
<dbReference type="SUPFAM" id="SSF64397">
    <property type="entry name" value="Hsp33 domain"/>
    <property type="match status" value="1"/>
</dbReference>
<protein>
    <recommendedName>
        <fullName evidence="8">33 kDa chaperonin</fullName>
    </recommendedName>
</protein>